<name>W6Q7N5_PENRF</name>
<organism evidence="1 2">
    <name type="scientific">Penicillium roqueforti (strain FM164)</name>
    <dbReference type="NCBI Taxonomy" id="1365484"/>
    <lineage>
        <taxon>Eukaryota</taxon>
        <taxon>Fungi</taxon>
        <taxon>Dikarya</taxon>
        <taxon>Ascomycota</taxon>
        <taxon>Pezizomycotina</taxon>
        <taxon>Eurotiomycetes</taxon>
        <taxon>Eurotiomycetidae</taxon>
        <taxon>Eurotiales</taxon>
        <taxon>Aspergillaceae</taxon>
        <taxon>Penicillium</taxon>
    </lineage>
</organism>
<dbReference type="Proteomes" id="UP000030686">
    <property type="component" value="Unassembled WGS sequence"/>
</dbReference>
<sequence>MVDARVRLSVLRAPSMEVCQNGIIIFKAMAQKTVMTWEDTPVGGIEPSRPLPDCMFSVVINSVSDSFTGVVSSDAISSLLTSSLSGNRPTTPAFETTLWITAPTAAVTVGRNKFVPMKSLTPRPAHTEIEHFLLIEDYAGAATDYTILQQTQMSRMNASYNKQNQELANKFLRHFSETYYVRSRGNKASSRNVTYTLEKFPKLPQFLAIQECQDPEC</sequence>
<dbReference type="EMBL" id="HG792016">
    <property type="protein sequence ID" value="CDM32016.1"/>
    <property type="molecule type" value="Genomic_DNA"/>
</dbReference>
<dbReference type="STRING" id="1365484.W6Q7N5"/>
<reference evidence="1" key="1">
    <citation type="journal article" date="2014" name="Nat. Commun.">
        <title>Multiple recent horizontal transfers of a large genomic region in cheese making fungi.</title>
        <authorList>
            <person name="Cheeseman K."/>
            <person name="Ropars J."/>
            <person name="Renault P."/>
            <person name="Dupont J."/>
            <person name="Gouzy J."/>
            <person name="Branca A."/>
            <person name="Abraham A.L."/>
            <person name="Ceppi M."/>
            <person name="Conseiller E."/>
            <person name="Debuchy R."/>
            <person name="Malagnac F."/>
            <person name="Goarin A."/>
            <person name="Silar P."/>
            <person name="Lacoste S."/>
            <person name="Sallet E."/>
            <person name="Bensimon A."/>
            <person name="Giraud T."/>
            <person name="Brygoo Y."/>
        </authorList>
    </citation>
    <scope>NUCLEOTIDE SEQUENCE [LARGE SCALE GENOMIC DNA]</scope>
    <source>
        <strain evidence="1">FM164</strain>
    </source>
</reference>
<keyword evidence="2" id="KW-1185">Reference proteome</keyword>
<gene>
    <name evidence="1" type="ORF">PROQFM164_S02g002167</name>
</gene>
<dbReference type="AlphaFoldDB" id="W6Q7N5"/>
<accession>W6Q7N5</accession>
<dbReference type="OrthoDB" id="610608at2759"/>
<proteinExistence type="predicted"/>
<evidence type="ECO:0000313" key="2">
    <source>
        <dbReference type="Proteomes" id="UP000030686"/>
    </source>
</evidence>
<protein>
    <submittedName>
        <fullName evidence="1">Genomic scaffold, ProqFM164S02</fullName>
    </submittedName>
</protein>
<evidence type="ECO:0000313" key="1">
    <source>
        <dbReference type="EMBL" id="CDM32016.1"/>
    </source>
</evidence>